<evidence type="ECO:0000256" key="1">
    <source>
        <dbReference type="SAM" id="SignalP"/>
    </source>
</evidence>
<keyword evidence="1" id="KW-0732">Signal</keyword>
<dbReference type="OrthoDB" id="6712396at2"/>
<proteinExistence type="predicted"/>
<evidence type="ECO:0000313" key="3">
    <source>
        <dbReference type="Proteomes" id="UP000282388"/>
    </source>
</evidence>
<keyword evidence="3" id="KW-1185">Reference proteome</keyword>
<reference evidence="2 3" key="1">
    <citation type="submission" date="2018-09" db="EMBL/GenBank/DDBJ databases">
        <title>The draft genome of Acinetobacter spp. strains.</title>
        <authorList>
            <person name="Qin J."/>
            <person name="Feng Y."/>
            <person name="Zong Z."/>
        </authorList>
    </citation>
    <scope>NUCLEOTIDE SEQUENCE [LARGE SCALE GENOMIC DNA]</scope>
    <source>
        <strain evidence="2 3">WCHAc060012</strain>
    </source>
</reference>
<name>A0A3A8EQ63_9GAMM</name>
<dbReference type="AlphaFoldDB" id="A0A3A8EQ63"/>
<dbReference type="EMBL" id="RAXV01000011">
    <property type="protein sequence ID" value="RKG32114.1"/>
    <property type="molecule type" value="Genomic_DNA"/>
</dbReference>
<accession>A0A3A8EQ63</accession>
<organism evidence="2 3">
    <name type="scientific">Acinetobacter tianfuensis</name>
    <dbReference type="NCBI Taxonomy" id="2419603"/>
    <lineage>
        <taxon>Bacteria</taxon>
        <taxon>Pseudomonadati</taxon>
        <taxon>Pseudomonadota</taxon>
        <taxon>Gammaproteobacteria</taxon>
        <taxon>Moraxellales</taxon>
        <taxon>Moraxellaceae</taxon>
        <taxon>Acinetobacter</taxon>
    </lineage>
</organism>
<sequence>MKKNYVLPFAFTALVAALAGCGGESANVIPEIYDTSTVNGACKSNTASCVEFVLDYPLDGLNFTCSSDTKNKFVTLFDVSESVSTGACKLGDTVTFYLQGEKNNKIDLGKISLNELSNVASGTSPPRLTVLDLARGMTGQKAQAIDPADRTVKTAMRLVQIVQALGFKNNQVASATEIQPVYITDANRQALDQLAESISVSKLVNYTDAEFAAFLNDWLGTAPISSTDAFTVVSHLMTIASAAVYQPEFALFSTEQSAISAVSGSNGLVGCDLSECKPSDTAKTNIFGHFMLMTDRQGLTFGSGLQWRGKVDSSLNTIGGVNAQLMTKVKPRLMTATPQDTWIDPLTQEIDHARKFGFKFNVDEAGAQDLIITQGTLLANKMILGTGSNLYRSLAGKTETEVLGSADQARYGLWNQTVNGVLYKGTLDLYKLYPISYLDKNIFRTQQNSPASTYLFPLYANLTFKFTDTSLKSVKLGIAIDRNGDIRTNIRPNVPADIFETSTNEVDLSTDSITGCSGADVLDKLLMQDGHGTQQYRIGTVTRTFTNGSKVTPNTISLRMILGDKVFGTLDGALIGMNTTIKTSANGTDNVVVGGALVQMGSLLQASAGSRPTTVTFTDSAGQKVKWGNSFASFNRVYSNNVPADTESKELAKRSGGEISFELAPCYSVKAK</sequence>
<feature type="chain" id="PRO_5017180503" description="Protein FilF" evidence="1">
    <location>
        <begin position="20"/>
        <end position="672"/>
    </location>
</feature>
<dbReference type="PROSITE" id="PS51257">
    <property type="entry name" value="PROKAR_LIPOPROTEIN"/>
    <property type="match status" value="1"/>
</dbReference>
<feature type="signal peptide" evidence="1">
    <location>
        <begin position="1"/>
        <end position="19"/>
    </location>
</feature>
<dbReference type="Proteomes" id="UP000282388">
    <property type="component" value="Unassembled WGS sequence"/>
</dbReference>
<evidence type="ECO:0000313" key="2">
    <source>
        <dbReference type="EMBL" id="RKG32114.1"/>
    </source>
</evidence>
<comment type="caution">
    <text evidence="2">The sequence shown here is derived from an EMBL/GenBank/DDBJ whole genome shotgun (WGS) entry which is preliminary data.</text>
</comment>
<gene>
    <name evidence="2" type="ORF">D7V32_06845</name>
</gene>
<protein>
    <recommendedName>
        <fullName evidence="4">Protein FilF</fullName>
    </recommendedName>
</protein>
<evidence type="ECO:0008006" key="4">
    <source>
        <dbReference type="Google" id="ProtNLM"/>
    </source>
</evidence>
<dbReference type="RefSeq" id="WP_120402144.1">
    <property type="nucleotide sequence ID" value="NZ_RAXV01000011.1"/>
</dbReference>